<proteinExistence type="predicted"/>
<name>A0ABQ8SGV6_PERAM</name>
<dbReference type="Proteomes" id="UP001148838">
    <property type="component" value="Unassembled WGS sequence"/>
</dbReference>
<gene>
    <name evidence="1" type="ORF">ANN_15282</name>
</gene>
<organism evidence="1 2">
    <name type="scientific">Periplaneta americana</name>
    <name type="common">American cockroach</name>
    <name type="synonym">Blatta americana</name>
    <dbReference type="NCBI Taxonomy" id="6978"/>
    <lineage>
        <taxon>Eukaryota</taxon>
        <taxon>Metazoa</taxon>
        <taxon>Ecdysozoa</taxon>
        <taxon>Arthropoda</taxon>
        <taxon>Hexapoda</taxon>
        <taxon>Insecta</taxon>
        <taxon>Pterygota</taxon>
        <taxon>Neoptera</taxon>
        <taxon>Polyneoptera</taxon>
        <taxon>Dictyoptera</taxon>
        <taxon>Blattodea</taxon>
        <taxon>Blattoidea</taxon>
        <taxon>Blattidae</taxon>
        <taxon>Blattinae</taxon>
        <taxon>Periplaneta</taxon>
    </lineage>
</organism>
<protein>
    <submittedName>
        <fullName evidence="1">Uncharacterized protein</fullName>
    </submittedName>
</protein>
<evidence type="ECO:0000313" key="1">
    <source>
        <dbReference type="EMBL" id="KAJ4433025.1"/>
    </source>
</evidence>
<reference evidence="1 2" key="1">
    <citation type="journal article" date="2022" name="Allergy">
        <title>Genome assembly and annotation of Periplaneta americana reveal a comprehensive cockroach allergen profile.</title>
        <authorList>
            <person name="Wang L."/>
            <person name="Xiong Q."/>
            <person name="Saelim N."/>
            <person name="Wang L."/>
            <person name="Nong W."/>
            <person name="Wan A.T."/>
            <person name="Shi M."/>
            <person name="Liu X."/>
            <person name="Cao Q."/>
            <person name="Hui J.H.L."/>
            <person name="Sookrung N."/>
            <person name="Leung T.F."/>
            <person name="Tungtrongchitr A."/>
            <person name="Tsui S.K.W."/>
        </authorList>
    </citation>
    <scope>NUCLEOTIDE SEQUENCE [LARGE SCALE GENOMIC DNA]</scope>
    <source>
        <strain evidence="1">PWHHKU_190912</strain>
    </source>
</reference>
<accession>A0ABQ8SGV6</accession>
<evidence type="ECO:0000313" key="2">
    <source>
        <dbReference type="Proteomes" id="UP001148838"/>
    </source>
</evidence>
<comment type="caution">
    <text evidence="1">The sequence shown here is derived from an EMBL/GenBank/DDBJ whole genome shotgun (WGS) entry which is preliminary data.</text>
</comment>
<sequence>MTLETTQPLTEINYYYDIFLESKDSSGRQHSLKCAKGKRCRPVCTVVQQEVVESILASSYECTMVHCVLCGKKSSGIKSGDLADILQHLSYKSIFQEIFYPVTVAQCYIHIRDASDRVVWGLNCSLLQIIIRFFDSRLDDKSFSTE</sequence>
<dbReference type="EMBL" id="JAJSOF020000027">
    <property type="protein sequence ID" value="KAJ4433025.1"/>
    <property type="molecule type" value="Genomic_DNA"/>
</dbReference>
<keyword evidence="2" id="KW-1185">Reference proteome</keyword>